<dbReference type="STRING" id="1123243.SAMN02745190_00752"/>
<keyword evidence="3" id="KW-0597">Phosphoprotein</keyword>
<dbReference type="GO" id="GO:0000155">
    <property type="term" value="F:phosphorelay sensor kinase activity"/>
    <property type="evidence" value="ECO:0007669"/>
    <property type="project" value="InterPro"/>
</dbReference>
<keyword evidence="8" id="KW-1185">Reference proteome</keyword>
<dbReference type="Proteomes" id="UP000184404">
    <property type="component" value="Unassembled WGS sequence"/>
</dbReference>
<dbReference type="CDD" id="cd00082">
    <property type="entry name" value="HisKA"/>
    <property type="match status" value="1"/>
</dbReference>
<dbReference type="InterPro" id="IPR003661">
    <property type="entry name" value="HisK_dim/P_dom"/>
</dbReference>
<evidence type="ECO:0000256" key="5">
    <source>
        <dbReference type="ARBA" id="ARBA00023012"/>
    </source>
</evidence>
<dbReference type="Gene3D" id="3.30.565.10">
    <property type="entry name" value="Histidine kinase-like ATPase, C-terminal domain"/>
    <property type="match status" value="1"/>
</dbReference>
<dbReference type="EMBL" id="FQUG01000003">
    <property type="protein sequence ID" value="SHE59137.1"/>
    <property type="molecule type" value="Genomic_DNA"/>
</dbReference>
<dbReference type="EC" id="2.7.13.3" evidence="2"/>
<organism evidence="7 8">
    <name type="scientific">Schwartzia succinivorans DSM 10502</name>
    <dbReference type="NCBI Taxonomy" id="1123243"/>
    <lineage>
        <taxon>Bacteria</taxon>
        <taxon>Bacillati</taxon>
        <taxon>Bacillota</taxon>
        <taxon>Negativicutes</taxon>
        <taxon>Selenomonadales</taxon>
        <taxon>Selenomonadaceae</taxon>
        <taxon>Schwartzia</taxon>
    </lineage>
</organism>
<gene>
    <name evidence="7" type="ORF">SAMN02745190_00752</name>
</gene>
<dbReference type="RefSeq" id="WP_072934855.1">
    <property type="nucleotide sequence ID" value="NZ_FQUG01000003.1"/>
</dbReference>
<dbReference type="InterPro" id="IPR050956">
    <property type="entry name" value="2C_system_His_kinase"/>
</dbReference>
<dbReference type="PANTHER" id="PTHR43719">
    <property type="entry name" value="TWO-COMPONENT HISTIDINE KINASE"/>
    <property type="match status" value="1"/>
</dbReference>
<proteinExistence type="predicted"/>
<evidence type="ECO:0000259" key="6">
    <source>
        <dbReference type="PROSITE" id="PS50109"/>
    </source>
</evidence>
<evidence type="ECO:0000256" key="1">
    <source>
        <dbReference type="ARBA" id="ARBA00000085"/>
    </source>
</evidence>
<dbReference type="InterPro" id="IPR036097">
    <property type="entry name" value="HisK_dim/P_sf"/>
</dbReference>
<dbReference type="InterPro" id="IPR005467">
    <property type="entry name" value="His_kinase_dom"/>
</dbReference>
<name>A0A1M4UR65_9FIRM</name>
<dbReference type="AlphaFoldDB" id="A0A1M4UR65"/>
<protein>
    <recommendedName>
        <fullName evidence="2">histidine kinase</fullName>
        <ecNumber evidence="2">2.7.13.3</ecNumber>
    </recommendedName>
</protein>
<evidence type="ECO:0000313" key="7">
    <source>
        <dbReference type="EMBL" id="SHE59137.1"/>
    </source>
</evidence>
<feature type="domain" description="Histidine kinase" evidence="6">
    <location>
        <begin position="354"/>
        <end position="466"/>
    </location>
</feature>
<dbReference type="SUPFAM" id="SSF55874">
    <property type="entry name" value="ATPase domain of HSP90 chaperone/DNA topoisomerase II/histidine kinase"/>
    <property type="match status" value="1"/>
</dbReference>
<dbReference type="OrthoDB" id="9759607at2"/>
<evidence type="ECO:0000256" key="3">
    <source>
        <dbReference type="ARBA" id="ARBA00022553"/>
    </source>
</evidence>
<evidence type="ECO:0000313" key="8">
    <source>
        <dbReference type="Proteomes" id="UP000184404"/>
    </source>
</evidence>
<dbReference type="PANTHER" id="PTHR43719:SF28">
    <property type="entry name" value="PEROXIDE STRESS-ACTIVATED HISTIDINE KINASE MAK1-RELATED"/>
    <property type="match status" value="1"/>
</dbReference>
<keyword evidence="4" id="KW-0808">Transferase</keyword>
<reference evidence="7 8" key="1">
    <citation type="submission" date="2016-11" db="EMBL/GenBank/DDBJ databases">
        <authorList>
            <person name="Jaros S."/>
            <person name="Januszkiewicz K."/>
            <person name="Wedrychowicz H."/>
        </authorList>
    </citation>
    <scope>NUCLEOTIDE SEQUENCE [LARGE SCALE GENOMIC DNA]</scope>
    <source>
        <strain evidence="7 8">DSM 10502</strain>
    </source>
</reference>
<dbReference type="InterPro" id="IPR013702">
    <property type="entry name" value="FIST_domain_N"/>
</dbReference>
<keyword evidence="4" id="KW-0418">Kinase</keyword>
<dbReference type="Pfam" id="PF08495">
    <property type="entry name" value="FIST"/>
    <property type="match status" value="1"/>
</dbReference>
<dbReference type="Pfam" id="PF00512">
    <property type="entry name" value="HisKA"/>
    <property type="match status" value="1"/>
</dbReference>
<evidence type="ECO:0000256" key="4">
    <source>
        <dbReference type="ARBA" id="ARBA00022777"/>
    </source>
</evidence>
<dbReference type="Gene3D" id="1.10.287.130">
    <property type="match status" value="1"/>
</dbReference>
<keyword evidence="5" id="KW-0902">Two-component regulatory system</keyword>
<evidence type="ECO:0000256" key="2">
    <source>
        <dbReference type="ARBA" id="ARBA00012438"/>
    </source>
</evidence>
<comment type="catalytic activity">
    <reaction evidence="1">
        <text>ATP + protein L-histidine = ADP + protein N-phospho-L-histidine.</text>
        <dbReference type="EC" id="2.7.13.3"/>
    </reaction>
</comment>
<dbReference type="InterPro" id="IPR019494">
    <property type="entry name" value="FIST_C"/>
</dbReference>
<dbReference type="SMART" id="SM01204">
    <property type="entry name" value="FIST_C"/>
    <property type="match status" value="1"/>
</dbReference>
<accession>A0A1M4UR65</accession>
<sequence>MREYGANEDLRALGKQLSAELSSRSDIKGIEVYHGGSSVEIEDFLEEASKGNENIPFFGSEMQTTDFERYDDKSCRNFFKEMAVGIGNLFIMNQTVQEIGLVLVLYSGDDLHVRADAVFGWKTLGRELTVNDTEDEFIVSTINDMPATEIYHKYLQVLPDEYFLFNICEFPLVLKRGDRLIPKISPMHDSNNRLYFTGHIKKGDSFKLTYGNSSNILYNTWLASEDMRLFGPEFVHLIPCANRTLFLKEHARYEIAMYERFSHTAVFGGNGELYHFNGYGGVMNSTLIAVGMREGTAKIAEPTDCPLKASVGQAHFVPLADRLAAFVDTATMELEEETIKAQTANAAKSNFLSNMSHEIRTPINAIMGMDEMILRETDNPAIREYAENIRTAGTSLLSLVNDILDFSKIEAGKLEIIPVEYALSSVLNDLTNMIRLRAEKKGLTLSVEASSELPTLLYGDEIRIKQEPHSNKRTFESDTGKPG</sequence>
<dbReference type="SMART" id="SM00388">
    <property type="entry name" value="HisKA"/>
    <property type="match status" value="1"/>
</dbReference>
<dbReference type="SUPFAM" id="SSF47384">
    <property type="entry name" value="Homodimeric domain of signal transducing histidine kinase"/>
    <property type="match status" value="1"/>
</dbReference>
<dbReference type="InterPro" id="IPR036890">
    <property type="entry name" value="HATPase_C_sf"/>
</dbReference>
<dbReference type="Pfam" id="PF10442">
    <property type="entry name" value="FIST_C"/>
    <property type="match status" value="1"/>
</dbReference>
<dbReference type="PROSITE" id="PS50109">
    <property type="entry name" value="HIS_KIN"/>
    <property type="match status" value="1"/>
</dbReference>